<dbReference type="STRING" id="97972.A0A2V1DYX5"/>
<sequence>MAQSIFSDWHPAVPGQDIRGPCPGLNALANHNILPRSGQNLTVPTVVAALGAGVNISTEIATLLAMSALKTSDNPASGAFTLADLNKHNLIEHDGSLSRRDQGLQEGGKVTATLDEDVFDEFLKSFNGSQSVSLPAAAAARWSRIQASRKTNPHFSYTTTNRFSSYSETGVYYMVLQDPTTGTVPIDYLKILFKEERLPYVEGWRPVTPINGFSFGNTLLALAISTPEEEASDLVVAAAAS</sequence>
<dbReference type="OrthoDB" id="407298at2759"/>
<dbReference type="PANTHER" id="PTHR33577:SF9">
    <property type="entry name" value="PEROXIDASE STCC"/>
    <property type="match status" value="1"/>
</dbReference>
<dbReference type="GO" id="GO:0004601">
    <property type="term" value="F:peroxidase activity"/>
    <property type="evidence" value="ECO:0007669"/>
    <property type="project" value="UniProtKB-KW"/>
</dbReference>
<evidence type="ECO:0000256" key="3">
    <source>
        <dbReference type="ARBA" id="ARBA00022617"/>
    </source>
</evidence>
<dbReference type="SUPFAM" id="SSF47571">
    <property type="entry name" value="Cloroperoxidase"/>
    <property type="match status" value="1"/>
</dbReference>
<organism evidence="9 10">
    <name type="scientific">Periconia macrospinosa</name>
    <dbReference type="NCBI Taxonomy" id="97972"/>
    <lineage>
        <taxon>Eukaryota</taxon>
        <taxon>Fungi</taxon>
        <taxon>Dikarya</taxon>
        <taxon>Ascomycota</taxon>
        <taxon>Pezizomycotina</taxon>
        <taxon>Dothideomycetes</taxon>
        <taxon>Pleosporomycetidae</taxon>
        <taxon>Pleosporales</taxon>
        <taxon>Massarineae</taxon>
        <taxon>Periconiaceae</taxon>
        <taxon>Periconia</taxon>
    </lineage>
</organism>
<keyword evidence="3" id="KW-0349">Heme</keyword>
<keyword evidence="5" id="KW-0560">Oxidoreductase</keyword>
<dbReference type="InterPro" id="IPR036851">
    <property type="entry name" value="Chloroperoxidase-like_sf"/>
</dbReference>
<dbReference type="Gene3D" id="1.10.489.10">
    <property type="entry name" value="Chloroperoxidase-like"/>
    <property type="match status" value="1"/>
</dbReference>
<dbReference type="EMBL" id="KZ805332">
    <property type="protein sequence ID" value="PVI03381.1"/>
    <property type="molecule type" value="Genomic_DNA"/>
</dbReference>
<proteinExistence type="inferred from homology"/>
<evidence type="ECO:0000256" key="5">
    <source>
        <dbReference type="ARBA" id="ARBA00023002"/>
    </source>
</evidence>
<dbReference type="PANTHER" id="PTHR33577">
    <property type="entry name" value="STERIGMATOCYSTIN BIOSYNTHESIS PEROXIDASE STCC-RELATED"/>
    <property type="match status" value="1"/>
</dbReference>
<dbReference type="AlphaFoldDB" id="A0A2V1DYX5"/>
<gene>
    <name evidence="9" type="ORF">DM02DRAFT_520953</name>
</gene>
<keyword evidence="10" id="KW-1185">Reference proteome</keyword>
<dbReference type="InterPro" id="IPR000028">
    <property type="entry name" value="Chloroperoxidase"/>
</dbReference>
<evidence type="ECO:0000256" key="6">
    <source>
        <dbReference type="ARBA" id="ARBA00023004"/>
    </source>
</evidence>
<name>A0A2V1DYX5_9PLEO</name>
<comment type="cofactor">
    <cofactor evidence="1">
        <name>heme b</name>
        <dbReference type="ChEBI" id="CHEBI:60344"/>
    </cofactor>
</comment>
<evidence type="ECO:0000259" key="8">
    <source>
        <dbReference type="PROSITE" id="PS51405"/>
    </source>
</evidence>
<reference evidence="9 10" key="1">
    <citation type="journal article" date="2018" name="Sci. Rep.">
        <title>Comparative genomics provides insights into the lifestyle and reveals functional heterogeneity of dark septate endophytic fungi.</title>
        <authorList>
            <person name="Knapp D.G."/>
            <person name="Nemeth J.B."/>
            <person name="Barry K."/>
            <person name="Hainaut M."/>
            <person name="Henrissat B."/>
            <person name="Johnson J."/>
            <person name="Kuo A."/>
            <person name="Lim J.H.P."/>
            <person name="Lipzen A."/>
            <person name="Nolan M."/>
            <person name="Ohm R.A."/>
            <person name="Tamas L."/>
            <person name="Grigoriev I.V."/>
            <person name="Spatafora J.W."/>
            <person name="Nagy L.G."/>
            <person name="Kovacs G.M."/>
        </authorList>
    </citation>
    <scope>NUCLEOTIDE SEQUENCE [LARGE SCALE GENOMIC DNA]</scope>
    <source>
        <strain evidence="9 10">DSE2036</strain>
    </source>
</reference>
<keyword evidence="2 9" id="KW-0575">Peroxidase</keyword>
<dbReference type="Proteomes" id="UP000244855">
    <property type="component" value="Unassembled WGS sequence"/>
</dbReference>
<evidence type="ECO:0000313" key="9">
    <source>
        <dbReference type="EMBL" id="PVI03381.1"/>
    </source>
</evidence>
<evidence type="ECO:0000256" key="2">
    <source>
        <dbReference type="ARBA" id="ARBA00022559"/>
    </source>
</evidence>
<keyword evidence="4" id="KW-0479">Metal-binding</keyword>
<comment type="similarity">
    <text evidence="7">Belongs to the chloroperoxidase family.</text>
</comment>
<protein>
    <submittedName>
        <fullName evidence="9">Chloroperoxidase</fullName>
    </submittedName>
</protein>
<evidence type="ECO:0000313" key="10">
    <source>
        <dbReference type="Proteomes" id="UP000244855"/>
    </source>
</evidence>
<feature type="domain" description="Heme haloperoxidase family profile" evidence="8">
    <location>
        <begin position="5"/>
        <end position="217"/>
    </location>
</feature>
<dbReference type="Pfam" id="PF01328">
    <property type="entry name" value="Peroxidase_2"/>
    <property type="match status" value="1"/>
</dbReference>
<dbReference type="PROSITE" id="PS51405">
    <property type="entry name" value="HEME_HALOPEROXIDASE"/>
    <property type="match status" value="1"/>
</dbReference>
<evidence type="ECO:0000256" key="4">
    <source>
        <dbReference type="ARBA" id="ARBA00022723"/>
    </source>
</evidence>
<dbReference type="GO" id="GO:0046872">
    <property type="term" value="F:metal ion binding"/>
    <property type="evidence" value="ECO:0007669"/>
    <property type="project" value="UniProtKB-KW"/>
</dbReference>
<accession>A0A2V1DYX5</accession>
<evidence type="ECO:0000256" key="1">
    <source>
        <dbReference type="ARBA" id="ARBA00001970"/>
    </source>
</evidence>
<keyword evidence="6" id="KW-0408">Iron</keyword>
<evidence type="ECO:0000256" key="7">
    <source>
        <dbReference type="ARBA" id="ARBA00025795"/>
    </source>
</evidence>